<evidence type="ECO:0000259" key="1">
    <source>
        <dbReference type="Pfam" id="PF01370"/>
    </source>
</evidence>
<dbReference type="Proteomes" id="UP000694001">
    <property type="component" value="Chromosome"/>
</dbReference>
<dbReference type="AlphaFoldDB" id="A0A975YJL0"/>
<evidence type="ECO:0000313" key="3">
    <source>
        <dbReference type="Proteomes" id="UP000694001"/>
    </source>
</evidence>
<proteinExistence type="predicted"/>
<dbReference type="InterPro" id="IPR001509">
    <property type="entry name" value="Epimerase_deHydtase"/>
</dbReference>
<dbReference type="RefSeq" id="WP_218285619.1">
    <property type="nucleotide sequence ID" value="NZ_CP076448.1"/>
</dbReference>
<accession>A0A975YJL0</accession>
<dbReference type="EMBL" id="CP076448">
    <property type="protein sequence ID" value="QXM24562.1"/>
    <property type="molecule type" value="Genomic_DNA"/>
</dbReference>
<dbReference type="PANTHER" id="PTHR43245">
    <property type="entry name" value="BIFUNCTIONAL POLYMYXIN RESISTANCE PROTEIN ARNA"/>
    <property type="match status" value="1"/>
</dbReference>
<feature type="domain" description="NAD-dependent epimerase/dehydratase" evidence="1">
    <location>
        <begin position="10"/>
        <end position="242"/>
    </location>
</feature>
<keyword evidence="3" id="KW-1185">Reference proteome</keyword>
<organism evidence="2 3">
    <name type="scientific">Elioraea tepida</name>
    <dbReference type="NCBI Taxonomy" id="2843330"/>
    <lineage>
        <taxon>Bacteria</taxon>
        <taxon>Pseudomonadati</taxon>
        <taxon>Pseudomonadota</taxon>
        <taxon>Alphaproteobacteria</taxon>
        <taxon>Acetobacterales</taxon>
        <taxon>Elioraeaceae</taxon>
        <taxon>Elioraea</taxon>
    </lineage>
</organism>
<dbReference type="PANTHER" id="PTHR43245:SF13">
    <property type="entry name" value="UDP-D-APIOSE_UDP-D-XYLOSE SYNTHASE 2"/>
    <property type="match status" value="1"/>
</dbReference>
<dbReference type="KEGG" id="elio:KO353_15195"/>
<sequence>MKELRGLRAVVTGGAGFLGATLCAALAARGAKVVAIDAMLPGTGANRANLDGVDATLVEADLRTAELAPLLAGADAIFHLAAHTSHMGSQADPRHDLAENADATLRLILAARAAAPKARVVYASTRQLYGRPRTLPVAEHHPVDPPDANAVSKWAAEQYWLLETKVHGRPVVSLRLTNCYGPRLRIADARQTFLGLWIRRVLEGEAFEVWGGEQRRDLAYGEDVAEAFIAALDAPPGVYNVGGSPDVSLRDLADLLVRANDGAGAFRVVPFPPERAKIDIGSYIADDRAFRSATGWAPAVSLEDGLRRTLAWFRPRLARYVRPEEGST</sequence>
<protein>
    <submittedName>
        <fullName evidence="2">NAD-dependent epimerase/dehydratase family protein</fullName>
    </submittedName>
</protein>
<evidence type="ECO:0000313" key="2">
    <source>
        <dbReference type="EMBL" id="QXM24562.1"/>
    </source>
</evidence>
<dbReference type="Pfam" id="PF01370">
    <property type="entry name" value="Epimerase"/>
    <property type="match status" value="1"/>
</dbReference>
<gene>
    <name evidence="2" type="ORF">KO353_15195</name>
</gene>
<reference evidence="2" key="1">
    <citation type="submission" date="2021-06" db="EMBL/GenBank/DDBJ databases">
        <title>Elioraea tepida, sp. nov., a moderately thermophilic aerobic anoxygenic phototrophic bacterium isolated from an alkaline siliceous hot spring mat community in Yellowstone National Park, WY, USA.</title>
        <authorList>
            <person name="Saini M.K."/>
            <person name="Yoshida S."/>
            <person name="Sebastian A."/>
            <person name="Hirose S."/>
            <person name="Hara E."/>
            <person name="Tamaki H."/>
            <person name="Soulier N.T."/>
            <person name="Albert I."/>
            <person name="Hanada S."/>
            <person name="Bryant D.A."/>
            <person name="Tank M."/>
        </authorList>
    </citation>
    <scope>NUCLEOTIDE SEQUENCE</scope>
    <source>
        <strain evidence="2">MS-P2</strain>
    </source>
</reference>
<name>A0A975YJL0_9PROT</name>
<dbReference type="InterPro" id="IPR050177">
    <property type="entry name" value="Lipid_A_modif_metabolic_enz"/>
</dbReference>